<evidence type="ECO:0000313" key="2">
    <source>
        <dbReference type="EMBL" id="KAK4580634.1"/>
    </source>
</evidence>
<evidence type="ECO:0000256" key="1">
    <source>
        <dbReference type="ARBA" id="ARBA00022801"/>
    </source>
</evidence>
<name>A0AAN7EVW0_QUERU</name>
<dbReference type="PANTHER" id="PTHR11247">
    <property type="entry name" value="PALMITOYL-PROTEIN THIOESTERASE/DOLICHYLDIPHOSPHATASE 1"/>
    <property type="match status" value="1"/>
</dbReference>
<dbReference type="SUPFAM" id="SSF53474">
    <property type="entry name" value="alpha/beta-Hydrolases"/>
    <property type="match status" value="1"/>
</dbReference>
<dbReference type="PANTHER" id="PTHR11247:SF8">
    <property type="entry name" value="PALMITOYL-PROTEIN THIOESTERASE 1"/>
    <property type="match status" value="1"/>
</dbReference>
<protein>
    <submittedName>
        <fullName evidence="2">Uncharacterized protein</fullName>
    </submittedName>
</protein>
<gene>
    <name evidence="2" type="ORF">RGQ29_024326</name>
</gene>
<proteinExistence type="predicted"/>
<dbReference type="AlphaFoldDB" id="A0AAN7EVW0"/>
<dbReference type="Gene3D" id="3.40.50.1820">
    <property type="entry name" value="alpha/beta hydrolase"/>
    <property type="match status" value="1"/>
</dbReference>
<accession>A0AAN7EVW0</accession>
<evidence type="ECO:0000313" key="3">
    <source>
        <dbReference type="Proteomes" id="UP001324115"/>
    </source>
</evidence>
<dbReference type="GO" id="GO:0016790">
    <property type="term" value="F:thiolester hydrolase activity"/>
    <property type="evidence" value="ECO:0007669"/>
    <property type="project" value="TreeGrafter"/>
</dbReference>
<reference evidence="2 3" key="1">
    <citation type="journal article" date="2023" name="G3 (Bethesda)">
        <title>A haplotype-resolved chromosome-scale genome for Quercus rubra L. provides insights into the genetics of adaptive traits for red oak species.</title>
        <authorList>
            <person name="Kapoor B."/>
            <person name="Jenkins J."/>
            <person name="Schmutz J."/>
            <person name="Zhebentyayeva T."/>
            <person name="Kuelheim C."/>
            <person name="Coggeshall M."/>
            <person name="Heim C."/>
            <person name="Lasky J.R."/>
            <person name="Leites L."/>
            <person name="Islam-Faridi N."/>
            <person name="Romero-Severson J."/>
            <person name="DeLeo V.L."/>
            <person name="Lucas S.M."/>
            <person name="Lazic D."/>
            <person name="Gailing O."/>
            <person name="Carlson J."/>
            <person name="Staton M."/>
        </authorList>
    </citation>
    <scope>NUCLEOTIDE SEQUENCE [LARGE SCALE GENOMIC DNA]</scope>
    <source>
        <strain evidence="2">Pseudo-F2</strain>
    </source>
</reference>
<keyword evidence="3" id="KW-1185">Reference proteome</keyword>
<sequence>MILVEALLYCAIGLYLDETQLYIEDWIGLKTLDEAGRVKYISVPGYHLDISQSDIEDYVLPYL</sequence>
<comment type="caution">
    <text evidence="2">The sequence shown here is derived from an EMBL/GenBank/DDBJ whole genome shotgun (WGS) entry which is preliminary data.</text>
</comment>
<dbReference type="Proteomes" id="UP001324115">
    <property type="component" value="Unassembled WGS sequence"/>
</dbReference>
<dbReference type="InterPro" id="IPR029058">
    <property type="entry name" value="AB_hydrolase_fold"/>
</dbReference>
<dbReference type="Pfam" id="PF02089">
    <property type="entry name" value="Palm_thioest"/>
    <property type="match status" value="1"/>
</dbReference>
<organism evidence="2 3">
    <name type="scientific">Quercus rubra</name>
    <name type="common">Northern red oak</name>
    <name type="synonym">Quercus borealis</name>
    <dbReference type="NCBI Taxonomy" id="3512"/>
    <lineage>
        <taxon>Eukaryota</taxon>
        <taxon>Viridiplantae</taxon>
        <taxon>Streptophyta</taxon>
        <taxon>Embryophyta</taxon>
        <taxon>Tracheophyta</taxon>
        <taxon>Spermatophyta</taxon>
        <taxon>Magnoliopsida</taxon>
        <taxon>eudicotyledons</taxon>
        <taxon>Gunneridae</taxon>
        <taxon>Pentapetalae</taxon>
        <taxon>rosids</taxon>
        <taxon>fabids</taxon>
        <taxon>Fagales</taxon>
        <taxon>Fagaceae</taxon>
        <taxon>Quercus</taxon>
    </lineage>
</organism>
<dbReference type="EMBL" id="JAXUIC010000007">
    <property type="protein sequence ID" value="KAK4580634.1"/>
    <property type="molecule type" value="Genomic_DNA"/>
</dbReference>
<keyword evidence="1" id="KW-0378">Hydrolase</keyword>